<dbReference type="SMART" id="SM00418">
    <property type="entry name" value="HTH_ARSR"/>
    <property type="match status" value="1"/>
</dbReference>
<dbReference type="PANTHER" id="PTHR33154:SF12">
    <property type="entry name" value="TRANSCRIPTIONAL REGULATORY PROTEIN"/>
    <property type="match status" value="1"/>
</dbReference>
<keyword evidence="1" id="KW-0805">Transcription regulation</keyword>
<dbReference type="InterPro" id="IPR051081">
    <property type="entry name" value="HTH_MetalResp_TranReg"/>
</dbReference>
<dbReference type="CDD" id="cd00090">
    <property type="entry name" value="HTH_ARSR"/>
    <property type="match status" value="1"/>
</dbReference>
<keyword evidence="6" id="KW-1185">Reference proteome</keyword>
<organism evidence="5 6">
    <name type="scientific">Dietzia timorensis</name>
    <dbReference type="NCBI Taxonomy" id="499555"/>
    <lineage>
        <taxon>Bacteria</taxon>
        <taxon>Bacillati</taxon>
        <taxon>Actinomycetota</taxon>
        <taxon>Actinomycetes</taxon>
        <taxon>Mycobacteriales</taxon>
        <taxon>Dietziaceae</taxon>
        <taxon>Dietzia</taxon>
    </lineage>
</organism>
<dbReference type="PROSITE" id="PS50987">
    <property type="entry name" value="HTH_ARSR_2"/>
    <property type="match status" value="1"/>
</dbReference>
<evidence type="ECO:0000256" key="2">
    <source>
        <dbReference type="ARBA" id="ARBA00023125"/>
    </source>
</evidence>
<dbReference type="SUPFAM" id="SSF46785">
    <property type="entry name" value="Winged helix' DNA-binding domain"/>
    <property type="match status" value="1"/>
</dbReference>
<protein>
    <submittedName>
        <fullName evidence="5">Putative HTH-type transcriptional regulator YczG</fullName>
    </submittedName>
</protein>
<dbReference type="InterPro" id="IPR036388">
    <property type="entry name" value="WH-like_DNA-bd_sf"/>
</dbReference>
<dbReference type="InterPro" id="IPR036390">
    <property type="entry name" value="WH_DNA-bd_sf"/>
</dbReference>
<dbReference type="InterPro" id="IPR001845">
    <property type="entry name" value="HTH_ArsR_DNA-bd_dom"/>
</dbReference>
<dbReference type="STRING" id="499555.BJL86_3236"/>
<dbReference type="GO" id="GO:0003677">
    <property type="term" value="F:DNA binding"/>
    <property type="evidence" value="ECO:0007669"/>
    <property type="project" value="UniProtKB-KW"/>
</dbReference>
<evidence type="ECO:0000313" key="6">
    <source>
        <dbReference type="Proteomes" id="UP000186104"/>
    </source>
</evidence>
<reference evidence="5 6" key="1">
    <citation type="submission" date="2016-06" db="EMBL/GenBank/DDBJ databases">
        <title>Complete genome sequence of a saline-alkali tolerant type strain Dietzia timorensis ID05-A0528T.</title>
        <authorList>
            <person name="Wu X."/>
        </authorList>
    </citation>
    <scope>NUCLEOTIDE SEQUENCE [LARGE SCALE GENOMIC DNA]</scope>
    <source>
        <strain evidence="5 6">ID05-A0528</strain>
    </source>
</reference>
<evidence type="ECO:0000256" key="3">
    <source>
        <dbReference type="ARBA" id="ARBA00023163"/>
    </source>
</evidence>
<dbReference type="OrthoDB" id="4471357at2"/>
<evidence type="ECO:0000313" key="5">
    <source>
        <dbReference type="EMBL" id="ANI93995.1"/>
    </source>
</evidence>
<gene>
    <name evidence="5" type="ORF">BJL86_3236</name>
</gene>
<feature type="domain" description="HTH arsR-type" evidence="4">
    <location>
        <begin position="7"/>
        <end position="103"/>
    </location>
</feature>
<dbReference type="Proteomes" id="UP000186104">
    <property type="component" value="Chromosome"/>
</dbReference>
<dbReference type="Gene3D" id="1.10.10.10">
    <property type="entry name" value="Winged helix-like DNA-binding domain superfamily/Winged helix DNA-binding domain"/>
    <property type="match status" value="1"/>
</dbReference>
<evidence type="ECO:0000259" key="4">
    <source>
        <dbReference type="PROSITE" id="PS50987"/>
    </source>
</evidence>
<evidence type="ECO:0000256" key="1">
    <source>
        <dbReference type="ARBA" id="ARBA00023015"/>
    </source>
</evidence>
<accession>A0A173LNY1</accession>
<dbReference type="InterPro" id="IPR011991">
    <property type="entry name" value="ArsR-like_HTH"/>
</dbReference>
<dbReference type="PANTHER" id="PTHR33154">
    <property type="entry name" value="TRANSCRIPTIONAL REGULATOR, ARSR FAMILY"/>
    <property type="match status" value="1"/>
</dbReference>
<dbReference type="Pfam" id="PF01022">
    <property type="entry name" value="HTH_5"/>
    <property type="match status" value="1"/>
</dbReference>
<name>A0A173LNY1_9ACTN</name>
<dbReference type="GO" id="GO:0003700">
    <property type="term" value="F:DNA-binding transcription factor activity"/>
    <property type="evidence" value="ECO:0007669"/>
    <property type="project" value="InterPro"/>
</dbReference>
<dbReference type="RefSeq" id="WP_067475516.1">
    <property type="nucleotide sequence ID" value="NZ_CP015961.1"/>
</dbReference>
<dbReference type="KEGG" id="dtm:BJL86_3236"/>
<dbReference type="EMBL" id="CP015961">
    <property type="protein sequence ID" value="ANI93995.1"/>
    <property type="molecule type" value="Genomic_DNA"/>
</dbReference>
<sequence>MADEYGHPSVDEMRIGDVLAAVADDNRRHVVRELALSDDTAERSCTSFGLDVSKSTRSHHFKVLREAGVVRQVDRGNKSGVTLRRDDLERRFPGLLELIAAEER</sequence>
<proteinExistence type="predicted"/>
<dbReference type="PRINTS" id="PR00778">
    <property type="entry name" value="HTHARSR"/>
</dbReference>
<keyword evidence="3" id="KW-0804">Transcription</keyword>
<keyword evidence="2" id="KW-0238">DNA-binding</keyword>
<dbReference type="AlphaFoldDB" id="A0A173LNY1"/>